<accession>A0A1T4JVT9</accession>
<dbReference type="InterPro" id="IPR019847">
    <property type="entry name" value="Gliding_motility_assoc_GldN"/>
</dbReference>
<dbReference type="EMBL" id="FUWH01000001">
    <property type="protein sequence ID" value="SJZ34273.1"/>
    <property type="molecule type" value="Genomic_DNA"/>
</dbReference>
<proteinExistence type="predicted"/>
<feature type="chain" id="PRO_5013046521" evidence="2">
    <location>
        <begin position="22"/>
        <end position="355"/>
    </location>
</feature>
<organism evidence="3 4">
    <name type="scientific">Sediminibacterium ginsengisoli</name>
    <dbReference type="NCBI Taxonomy" id="413434"/>
    <lineage>
        <taxon>Bacteria</taxon>
        <taxon>Pseudomonadati</taxon>
        <taxon>Bacteroidota</taxon>
        <taxon>Chitinophagia</taxon>
        <taxon>Chitinophagales</taxon>
        <taxon>Chitinophagaceae</taxon>
        <taxon>Sediminibacterium</taxon>
    </lineage>
</organism>
<gene>
    <name evidence="3" type="ORF">SAMN04488132_101238</name>
</gene>
<dbReference type="AlphaFoldDB" id="A0A1T4JVT9"/>
<feature type="compositionally biased region" description="Low complexity" evidence="1">
    <location>
        <begin position="37"/>
        <end position="53"/>
    </location>
</feature>
<evidence type="ECO:0000313" key="3">
    <source>
        <dbReference type="EMBL" id="SJZ34273.1"/>
    </source>
</evidence>
<keyword evidence="2" id="KW-0732">Signal</keyword>
<name>A0A1T4JVT9_9BACT</name>
<dbReference type="NCBIfam" id="TIGR03523">
    <property type="entry name" value="GldN"/>
    <property type="match status" value="1"/>
</dbReference>
<keyword evidence="4" id="KW-1185">Reference proteome</keyword>
<feature type="region of interest" description="Disordered" evidence="1">
    <location>
        <begin position="29"/>
        <end position="71"/>
    </location>
</feature>
<evidence type="ECO:0000256" key="2">
    <source>
        <dbReference type="SAM" id="SignalP"/>
    </source>
</evidence>
<dbReference type="Proteomes" id="UP000190888">
    <property type="component" value="Unassembled WGS sequence"/>
</dbReference>
<dbReference type="RefSeq" id="WP_078829585.1">
    <property type="nucleotide sequence ID" value="NZ_FUWH01000001.1"/>
</dbReference>
<reference evidence="3 4" key="1">
    <citation type="submission" date="2017-02" db="EMBL/GenBank/DDBJ databases">
        <authorList>
            <person name="Peterson S.W."/>
        </authorList>
    </citation>
    <scope>NUCLEOTIDE SEQUENCE [LARGE SCALE GENOMIC DNA]</scope>
    <source>
        <strain evidence="3 4">DSM 22335</strain>
    </source>
</reference>
<sequence>MKKTPLFLLLTSLLIGSAAMAQFNLPPKKAAADTGRNKTTNPATTAPPTITNKVTGLPPAGTGNANAANAQPTKTIDTTMVGGFMGEPLPRSLRSGTAVERTITREKKPLPYEHLREDDWHYSEMIWSEIDAREKMNQAFMYPGKDDNGVDQRFFSILLSAIKNDSVVAFSAEGGDDQFRTPLAYADISKMLKGSLDTQLVPNPNNPNIFDTAVIYDTKFAPNPDSIYTFRLKQQWIFDKEASRMFCRTIGIAPVAKIVLNGKSVSKTLFWVYYPDIRQTLTKFLVYNPKSFASRMTWEDLFENRYYSSYIIKTSNNNPNDKFLSGMIKDPLFRLLEGDNIKERLFNYEQDLWQY</sequence>
<feature type="signal peptide" evidence="2">
    <location>
        <begin position="1"/>
        <end position="21"/>
    </location>
</feature>
<protein>
    <submittedName>
        <fullName evidence="3">Gliding motility associated protien GldN</fullName>
    </submittedName>
</protein>
<evidence type="ECO:0000256" key="1">
    <source>
        <dbReference type="SAM" id="MobiDB-lite"/>
    </source>
</evidence>
<dbReference type="STRING" id="413434.SAMN04488132_101238"/>
<dbReference type="OrthoDB" id="1141916at2"/>
<dbReference type="Pfam" id="PF19841">
    <property type="entry name" value="GldN"/>
    <property type="match status" value="1"/>
</dbReference>
<evidence type="ECO:0000313" key="4">
    <source>
        <dbReference type="Proteomes" id="UP000190888"/>
    </source>
</evidence>